<evidence type="ECO:0000313" key="2">
    <source>
        <dbReference type="EMBL" id="CAL1405711.1"/>
    </source>
</evidence>
<reference evidence="2 3" key="1">
    <citation type="submission" date="2024-04" db="EMBL/GenBank/DDBJ databases">
        <authorList>
            <person name="Fracassetti M."/>
        </authorList>
    </citation>
    <scope>NUCLEOTIDE SEQUENCE [LARGE SCALE GENOMIC DNA]</scope>
</reference>
<dbReference type="EMBL" id="OZ034821">
    <property type="protein sequence ID" value="CAL1405711.1"/>
    <property type="molecule type" value="Genomic_DNA"/>
</dbReference>
<protein>
    <submittedName>
        <fullName evidence="2">Uncharacterized protein</fullName>
    </submittedName>
</protein>
<accession>A0AAV2G506</accession>
<organism evidence="2 3">
    <name type="scientific">Linum trigynum</name>
    <dbReference type="NCBI Taxonomy" id="586398"/>
    <lineage>
        <taxon>Eukaryota</taxon>
        <taxon>Viridiplantae</taxon>
        <taxon>Streptophyta</taxon>
        <taxon>Embryophyta</taxon>
        <taxon>Tracheophyta</taxon>
        <taxon>Spermatophyta</taxon>
        <taxon>Magnoliopsida</taxon>
        <taxon>eudicotyledons</taxon>
        <taxon>Gunneridae</taxon>
        <taxon>Pentapetalae</taxon>
        <taxon>rosids</taxon>
        <taxon>fabids</taxon>
        <taxon>Malpighiales</taxon>
        <taxon>Linaceae</taxon>
        <taxon>Linum</taxon>
    </lineage>
</organism>
<feature type="region of interest" description="Disordered" evidence="1">
    <location>
        <begin position="60"/>
        <end position="80"/>
    </location>
</feature>
<keyword evidence="3" id="KW-1185">Reference proteome</keyword>
<gene>
    <name evidence="2" type="ORF">LTRI10_LOCUS45483</name>
</gene>
<proteinExistence type="predicted"/>
<sequence length="80" mass="8940">MILKPGRFKFLAFTAEVLRLWFADLMGFFENLVGFLVTVVQTGEDGEMAMNRMHCLASMSASSSTSSDLGQTARCSRLRR</sequence>
<dbReference type="Proteomes" id="UP001497516">
    <property type="component" value="Chromosome 8"/>
</dbReference>
<evidence type="ECO:0000256" key="1">
    <source>
        <dbReference type="SAM" id="MobiDB-lite"/>
    </source>
</evidence>
<evidence type="ECO:0000313" key="3">
    <source>
        <dbReference type="Proteomes" id="UP001497516"/>
    </source>
</evidence>
<dbReference type="AlphaFoldDB" id="A0AAV2G506"/>
<name>A0AAV2G506_9ROSI</name>